<dbReference type="InterPro" id="IPR008927">
    <property type="entry name" value="6-PGluconate_DH-like_C_sf"/>
</dbReference>
<dbReference type="InterPro" id="IPR006176">
    <property type="entry name" value="3-OHacyl-CoA_DH_NAD-bd"/>
</dbReference>
<dbReference type="PANTHER" id="PTHR48075:SF5">
    <property type="entry name" value="3-HYDROXYBUTYRYL-COA DEHYDROGENASE"/>
    <property type="match status" value="1"/>
</dbReference>
<keyword evidence="7" id="KW-1185">Reference proteome</keyword>
<dbReference type="SUPFAM" id="SSF51735">
    <property type="entry name" value="NAD(P)-binding Rossmann-fold domains"/>
    <property type="match status" value="1"/>
</dbReference>
<evidence type="ECO:0000259" key="5">
    <source>
        <dbReference type="Pfam" id="PF02737"/>
    </source>
</evidence>
<dbReference type="Pfam" id="PF02737">
    <property type="entry name" value="3HCDH_N"/>
    <property type="match status" value="1"/>
</dbReference>
<protein>
    <submittedName>
        <fullName evidence="6">Carnitine 3-dehydrogenase</fullName>
    </submittedName>
</protein>
<dbReference type="SUPFAM" id="SSF48179">
    <property type="entry name" value="6-phosphogluconate dehydrogenase C-terminal domain-like"/>
    <property type="match status" value="1"/>
</dbReference>
<feature type="domain" description="3-hydroxyacyl-CoA dehydrogenase C-terminal" evidence="4">
    <location>
        <begin position="186"/>
        <end position="252"/>
    </location>
</feature>
<sequence length="313" mass="33437">MKTADQAPIAVLGAGVIGAAWAAFFALAGREVRVADPSPDAQQRLDDMLARARPAMQALGLLAEHPRLPRLCAGIEEAVAGVGAIQEALPEQLELKRRAYRAVEAAAPADALLMSSSSGLMPTLLQEGLAHPQRLLIAHPCNPAYLMPLVELVGGQATSADTMDRAEAFYRTLGKQTVRLQREATGHLVNRLQAALWREAVHLVAGGYATVADVDRAVTEGLGARWTVCGPHAIFHLSGGPRGMEAFLERLGPAVESWWADLGQPTLDADTRAKLIAQMQDAAAGRSTETMAQERDAHMLRVMRLLQGDSPSV</sequence>
<dbReference type="Gene3D" id="3.40.50.720">
    <property type="entry name" value="NAD(P)-binding Rossmann-like Domain"/>
    <property type="match status" value="1"/>
</dbReference>
<name>A0A368XVV8_9BURK</name>
<evidence type="ECO:0000256" key="1">
    <source>
        <dbReference type="ARBA" id="ARBA00023002"/>
    </source>
</evidence>
<dbReference type="EMBL" id="QPJK01000005">
    <property type="protein sequence ID" value="RCW70164.1"/>
    <property type="molecule type" value="Genomic_DNA"/>
</dbReference>
<gene>
    <name evidence="6" type="ORF">DES41_105102</name>
</gene>
<feature type="site" description="Important for catalytic activity" evidence="2">
    <location>
        <position position="139"/>
    </location>
</feature>
<dbReference type="OrthoDB" id="9803287at2"/>
<dbReference type="Proteomes" id="UP000252884">
    <property type="component" value="Unassembled WGS sequence"/>
</dbReference>
<keyword evidence="3" id="KW-0472">Membrane</keyword>
<dbReference type="AlphaFoldDB" id="A0A368XVV8"/>
<evidence type="ECO:0000259" key="4">
    <source>
        <dbReference type="Pfam" id="PF00725"/>
    </source>
</evidence>
<comment type="caution">
    <text evidence="6">The sequence shown here is derived from an EMBL/GenBank/DDBJ whole genome shotgun (WGS) entry which is preliminary data.</text>
</comment>
<dbReference type="GO" id="GO:0070403">
    <property type="term" value="F:NAD+ binding"/>
    <property type="evidence" value="ECO:0007669"/>
    <property type="project" value="InterPro"/>
</dbReference>
<evidence type="ECO:0000313" key="6">
    <source>
        <dbReference type="EMBL" id="RCW70164.1"/>
    </source>
</evidence>
<keyword evidence="3" id="KW-0812">Transmembrane</keyword>
<evidence type="ECO:0000313" key="7">
    <source>
        <dbReference type="Proteomes" id="UP000252884"/>
    </source>
</evidence>
<evidence type="ECO:0000256" key="3">
    <source>
        <dbReference type="SAM" id="Phobius"/>
    </source>
</evidence>
<dbReference type="PIRSF" id="PIRSF000105">
    <property type="entry name" value="HCDH"/>
    <property type="match status" value="1"/>
</dbReference>
<reference evidence="6 7" key="1">
    <citation type="submission" date="2018-07" db="EMBL/GenBank/DDBJ databases">
        <title>Genomic Encyclopedia of Type Strains, Phase IV (KMG-IV): sequencing the most valuable type-strain genomes for metagenomic binning, comparative biology and taxonomic classification.</title>
        <authorList>
            <person name="Goeker M."/>
        </authorList>
    </citation>
    <scope>NUCLEOTIDE SEQUENCE [LARGE SCALE GENOMIC DNA]</scope>
    <source>
        <strain evidence="6 7">DSM 21634</strain>
    </source>
</reference>
<dbReference type="InterPro" id="IPR013328">
    <property type="entry name" value="6PGD_dom2"/>
</dbReference>
<dbReference type="Gene3D" id="1.10.1040.10">
    <property type="entry name" value="N-(1-d-carboxylethyl)-l-norvaline Dehydrogenase, domain 2"/>
    <property type="match status" value="1"/>
</dbReference>
<dbReference type="InterPro" id="IPR006108">
    <property type="entry name" value="3HC_DH_C"/>
</dbReference>
<dbReference type="Pfam" id="PF00725">
    <property type="entry name" value="3HCDH"/>
    <property type="match status" value="1"/>
</dbReference>
<feature type="transmembrane region" description="Helical" evidence="3">
    <location>
        <begin position="7"/>
        <end position="28"/>
    </location>
</feature>
<dbReference type="PANTHER" id="PTHR48075">
    <property type="entry name" value="3-HYDROXYACYL-COA DEHYDROGENASE FAMILY PROTEIN"/>
    <property type="match status" value="1"/>
</dbReference>
<evidence type="ECO:0000256" key="2">
    <source>
        <dbReference type="PIRSR" id="PIRSR000105-1"/>
    </source>
</evidence>
<dbReference type="GO" id="GO:0016616">
    <property type="term" value="F:oxidoreductase activity, acting on the CH-OH group of donors, NAD or NADP as acceptor"/>
    <property type="evidence" value="ECO:0007669"/>
    <property type="project" value="InterPro"/>
</dbReference>
<dbReference type="InterPro" id="IPR036291">
    <property type="entry name" value="NAD(P)-bd_dom_sf"/>
</dbReference>
<dbReference type="GO" id="GO:0006631">
    <property type="term" value="P:fatty acid metabolic process"/>
    <property type="evidence" value="ECO:0007669"/>
    <property type="project" value="InterPro"/>
</dbReference>
<proteinExistence type="predicted"/>
<feature type="domain" description="3-hydroxyacyl-CoA dehydrogenase NAD binding" evidence="5">
    <location>
        <begin position="9"/>
        <end position="181"/>
    </location>
</feature>
<dbReference type="InterPro" id="IPR022694">
    <property type="entry name" value="3-OHacyl-CoA_DH"/>
</dbReference>
<dbReference type="RefSeq" id="WP_114469135.1">
    <property type="nucleotide sequence ID" value="NZ_QPJK01000005.1"/>
</dbReference>
<keyword evidence="1" id="KW-0560">Oxidoreductase</keyword>
<keyword evidence="3" id="KW-1133">Transmembrane helix</keyword>
<accession>A0A368XVV8</accession>
<organism evidence="6 7">
    <name type="scientific">Pseudorhodoferax soli</name>
    <dbReference type="NCBI Taxonomy" id="545864"/>
    <lineage>
        <taxon>Bacteria</taxon>
        <taxon>Pseudomonadati</taxon>
        <taxon>Pseudomonadota</taxon>
        <taxon>Betaproteobacteria</taxon>
        <taxon>Burkholderiales</taxon>
        <taxon>Comamonadaceae</taxon>
    </lineage>
</organism>